<proteinExistence type="predicted"/>
<dbReference type="InterPro" id="IPR021068">
    <property type="entry name" value="HTH_DNA-bd"/>
</dbReference>
<evidence type="ECO:0000259" key="1">
    <source>
        <dbReference type="Pfam" id="PF07756"/>
    </source>
</evidence>
<accession>A0ABS3ER68</accession>
<dbReference type="EMBL" id="JAFLNA010000019">
    <property type="protein sequence ID" value="MBO0134247.1"/>
    <property type="molecule type" value="Genomic_DNA"/>
</dbReference>
<protein>
    <submittedName>
        <fullName evidence="3">DUF1612 and helix-turn-helix domain-containing protein</fullName>
    </submittedName>
</protein>
<dbReference type="Proteomes" id="UP000664699">
    <property type="component" value="Unassembled WGS sequence"/>
</dbReference>
<comment type="caution">
    <text evidence="3">The sequence shown here is derived from an EMBL/GenBank/DDBJ whole genome shotgun (WGS) entry which is preliminary data.</text>
</comment>
<dbReference type="NCBIfam" id="NF040876">
    <property type="entry name" value="RHE_PE00001_fam"/>
    <property type="match status" value="1"/>
</dbReference>
<evidence type="ECO:0000259" key="2">
    <source>
        <dbReference type="Pfam" id="PF11972"/>
    </source>
</evidence>
<organism evidence="3 4">
    <name type="scientific">Agrobacterium burrii</name>
    <dbReference type="NCBI Taxonomy" id="2815339"/>
    <lineage>
        <taxon>Bacteria</taxon>
        <taxon>Pseudomonadati</taxon>
        <taxon>Pseudomonadota</taxon>
        <taxon>Alphaproteobacteria</taxon>
        <taxon>Hyphomicrobiales</taxon>
        <taxon>Rhizobiaceae</taxon>
        <taxon>Rhizobium/Agrobacterium group</taxon>
        <taxon>Agrobacterium</taxon>
        <taxon>Agrobacterium tumefaciens complex</taxon>
    </lineage>
</organism>
<dbReference type="RefSeq" id="WP_207135848.1">
    <property type="nucleotide sequence ID" value="NZ_JAFLNA010000019.1"/>
</dbReference>
<evidence type="ECO:0000313" key="3">
    <source>
        <dbReference type="EMBL" id="MBO0134247.1"/>
    </source>
</evidence>
<feature type="domain" description="DUF1612" evidence="1">
    <location>
        <begin position="194"/>
        <end position="320"/>
    </location>
</feature>
<dbReference type="Pfam" id="PF11972">
    <property type="entry name" value="HTH_13"/>
    <property type="match status" value="1"/>
</dbReference>
<name>A0ABS3ER68_9HYPH</name>
<sequence>MISMAYDVSKISMNAFMRPAFDATVALTRLDERIARSLVGQGWIERQNFADACASLWIDGELVHLEDLVLHDATRDIRTPTHELTIARDVLKTRRRISGQTPDWALSPEGIRSLLQTSEIASPGTEAAEQAGVIRSAAVGKIPEGEGKEIDEAEGLPGVDLAAIDALLARSDAAIEQAKRPDWLAVDSRERDTLVYDLDWDEDARLEEWRAVLRQAENLPAVLQAVVALDAWNELSVLQHAPWLGRLFAAAILRQAGVTSGAHLAAINLGLKTIPVDRRRHRDRETRLLAIAHGLIAAAELGLKEHDRLALARTLMERKLDGRRASSKLPELVELVMAKPLVSAGMVAKRLDVTPQAARRIVLELGLREMTGRGRFRAWGVL</sequence>
<dbReference type="InterPro" id="IPR048017">
    <property type="entry name" value="Y4cF-like"/>
</dbReference>
<dbReference type="Pfam" id="PF07756">
    <property type="entry name" value="DUF1612"/>
    <property type="match status" value="1"/>
</dbReference>
<evidence type="ECO:0000313" key="4">
    <source>
        <dbReference type="Proteomes" id="UP000664699"/>
    </source>
</evidence>
<feature type="domain" description="HTH DNA binding" evidence="2">
    <location>
        <begin position="329"/>
        <end position="382"/>
    </location>
</feature>
<gene>
    <name evidence="3" type="ORF">JZX89_26275</name>
</gene>
<reference evidence="3 4" key="1">
    <citation type="submission" date="2021-03" db="EMBL/GenBank/DDBJ databases">
        <title>Whole genome sequence of Agrobacterium sp. strain Rnr.</title>
        <authorList>
            <person name="Mafakheri H."/>
            <person name="Taghavi S.M."/>
            <person name="Nemanja K."/>
            <person name="Osdaghi E."/>
        </authorList>
    </citation>
    <scope>NUCLEOTIDE SEQUENCE [LARGE SCALE GENOMIC DNA]</scope>
    <source>
        <strain evidence="3 4">Rnr</strain>
    </source>
</reference>
<keyword evidence="4" id="KW-1185">Reference proteome</keyword>
<dbReference type="InterPro" id="IPR011670">
    <property type="entry name" value="DUF1612"/>
</dbReference>